<keyword evidence="3" id="KW-1185">Reference proteome</keyword>
<dbReference type="AlphaFoldDB" id="A0AAD8PKR2"/>
<evidence type="ECO:0000313" key="3">
    <source>
        <dbReference type="Proteomes" id="UP001230504"/>
    </source>
</evidence>
<evidence type="ECO:0000256" key="1">
    <source>
        <dbReference type="SAM" id="MobiDB-lite"/>
    </source>
</evidence>
<organism evidence="2 3">
    <name type="scientific">Colletotrichum navitas</name>
    <dbReference type="NCBI Taxonomy" id="681940"/>
    <lineage>
        <taxon>Eukaryota</taxon>
        <taxon>Fungi</taxon>
        <taxon>Dikarya</taxon>
        <taxon>Ascomycota</taxon>
        <taxon>Pezizomycotina</taxon>
        <taxon>Sordariomycetes</taxon>
        <taxon>Hypocreomycetidae</taxon>
        <taxon>Glomerellales</taxon>
        <taxon>Glomerellaceae</taxon>
        <taxon>Colletotrichum</taxon>
        <taxon>Colletotrichum graminicola species complex</taxon>
    </lineage>
</organism>
<feature type="compositionally biased region" description="Basic residues" evidence="1">
    <location>
        <begin position="144"/>
        <end position="155"/>
    </location>
</feature>
<proteinExistence type="predicted"/>
<sequence>MQYESAPWPRTSTTCLKRLAAAPDEIHQRCTLLAAHRLNHHLLRWRVLVTDIDGEVAALKAEAAELESVKQQQRRPPNNDFDVGNPGGNDRERPRGRSREALEPQDDEERQFLEPLRQGSQALSQAAINPLISAFGQRPSSPPQRRRPHSGPCRK</sequence>
<dbReference type="GeneID" id="85449323"/>
<accession>A0AAD8PKR2</accession>
<comment type="caution">
    <text evidence="2">The sequence shown here is derived from an EMBL/GenBank/DDBJ whole genome shotgun (WGS) entry which is preliminary data.</text>
</comment>
<feature type="compositionally biased region" description="Polar residues" evidence="1">
    <location>
        <begin position="118"/>
        <end position="127"/>
    </location>
</feature>
<dbReference type="Proteomes" id="UP001230504">
    <property type="component" value="Unassembled WGS sequence"/>
</dbReference>
<dbReference type="RefSeq" id="XP_060407853.1">
    <property type="nucleotide sequence ID" value="XM_060565083.1"/>
</dbReference>
<reference evidence="2" key="1">
    <citation type="submission" date="2021-06" db="EMBL/GenBank/DDBJ databases">
        <title>Comparative genomics, transcriptomics and evolutionary studies reveal genomic signatures of adaptation to plant cell wall in hemibiotrophic fungi.</title>
        <authorList>
            <consortium name="DOE Joint Genome Institute"/>
            <person name="Baroncelli R."/>
            <person name="Diaz J.F."/>
            <person name="Benocci T."/>
            <person name="Peng M."/>
            <person name="Battaglia E."/>
            <person name="Haridas S."/>
            <person name="Andreopoulos W."/>
            <person name="Labutti K."/>
            <person name="Pangilinan J."/>
            <person name="Floch G.L."/>
            <person name="Makela M.R."/>
            <person name="Henrissat B."/>
            <person name="Grigoriev I.V."/>
            <person name="Crouch J.A."/>
            <person name="De Vries R.P."/>
            <person name="Sukno S.A."/>
            <person name="Thon M.R."/>
        </authorList>
    </citation>
    <scope>NUCLEOTIDE SEQUENCE</scope>
    <source>
        <strain evidence="2">CBS 125086</strain>
    </source>
</reference>
<dbReference type="EMBL" id="JAHLJV010000127">
    <property type="protein sequence ID" value="KAK1569638.1"/>
    <property type="molecule type" value="Genomic_DNA"/>
</dbReference>
<name>A0AAD8PKR2_9PEZI</name>
<protein>
    <submittedName>
        <fullName evidence="2">Uncharacterized protein</fullName>
    </submittedName>
</protein>
<gene>
    <name evidence="2" type="ORF">LY79DRAFT_71690</name>
</gene>
<evidence type="ECO:0000313" key="2">
    <source>
        <dbReference type="EMBL" id="KAK1569638.1"/>
    </source>
</evidence>
<feature type="compositionally biased region" description="Basic and acidic residues" evidence="1">
    <location>
        <begin position="89"/>
        <end position="102"/>
    </location>
</feature>
<feature type="region of interest" description="Disordered" evidence="1">
    <location>
        <begin position="67"/>
        <end position="155"/>
    </location>
</feature>